<feature type="region of interest" description="Disordered" evidence="1">
    <location>
        <begin position="1"/>
        <end position="29"/>
    </location>
</feature>
<feature type="region of interest" description="Disordered" evidence="1">
    <location>
        <begin position="44"/>
        <end position="85"/>
    </location>
</feature>
<dbReference type="EMBL" id="JAUJYO010000009">
    <property type="protein sequence ID" value="KAK1307926.1"/>
    <property type="molecule type" value="Genomic_DNA"/>
</dbReference>
<sequence length="197" mass="21852">MRFKRDPRPSMSASLRPRRRRESRKGTRFLRHLSLQMGIEVDLRSSQSASLNPRGEGGTNGNGNGNGGGFASQDDGGDDHHFLPFNKPEEASHKLWCDCRTKSQPRTSSYTTAQSWTTSVRMMGGAILNVFLGRLDIYDTSKRLPFLQDIMQGVRSSTRAVRLAEDGLHRLTTMAPGPLVDIFGIVIEVTSSCLGQR</sequence>
<protein>
    <submittedName>
        <fullName evidence="2">Uncharacterized protein</fullName>
    </submittedName>
</protein>
<reference evidence="2" key="1">
    <citation type="journal article" date="2023" name="Nat. Commun.">
        <title>Diploid and tetraploid genomes of Acorus and the evolution of monocots.</title>
        <authorList>
            <person name="Ma L."/>
            <person name="Liu K.W."/>
            <person name="Li Z."/>
            <person name="Hsiao Y.Y."/>
            <person name="Qi Y."/>
            <person name="Fu T."/>
            <person name="Tang G.D."/>
            <person name="Zhang D."/>
            <person name="Sun W.H."/>
            <person name="Liu D.K."/>
            <person name="Li Y."/>
            <person name="Chen G.Z."/>
            <person name="Liu X.D."/>
            <person name="Liao X.Y."/>
            <person name="Jiang Y.T."/>
            <person name="Yu X."/>
            <person name="Hao Y."/>
            <person name="Huang J."/>
            <person name="Zhao X.W."/>
            <person name="Ke S."/>
            <person name="Chen Y.Y."/>
            <person name="Wu W.L."/>
            <person name="Hsu J.L."/>
            <person name="Lin Y.F."/>
            <person name="Huang M.D."/>
            <person name="Li C.Y."/>
            <person name="Huang L."/>
            <person name="Wang Z.W."/>
            <person name="Zhao X."/>
            <person name="Zhong W.Y."/>
            <person name="Peng D.H."/>
            <person name="Ahmad S."/>
            <person name="Lan S."/>
            <person name="Zhang J.S."/>
            <person name="Tsai W.C."/>
            <person name="Van de Peer Y."/>
            <person name="Liu Z.J."/>
        </authorList>
    </citation>
    <scope>NUCLEOTIDE SEQUENCE</scope>
    <source>
        <strain evidence="2">CP</strain>
    </source>
</reference>
<reference evidence="2" key="2">
    <citation type="submission" date="2023-06" db="EMBL/GenBank/DDBJ databases">
        <authorList>
            <person name="Ma L."/>
            <person name="Liu K.-W."/>
            <person name="Li Z."/>
            <person name="Hsiao Y.-Y."/>
            <person name="Qi Y."/>
            <person name="Fu T."/>
            <person name="Tang G."/>
            <person name="Zhang D."/>
            <person name="Sun W.-H."/>
            <person name="Liu D.-K."/>
            <person name="Li Y."/>
            <person name="Chen G.-Z."/>
            <person name="Liu X.-D."/>
            <person name="Liao X.-Y."/>
            <person name="Jiang Y.-T."/>
            <person name="Yu X."/>
            <person name="Hao Y."/>
            <person name="Huang J."/>
            <person name="Zhao X.-W."/>
            <person name="Ke S."/>
            <person name="Chen Y.-Y."/>
            <person name="Wu W.-L."/>
            <person name="Hsu J.-L."/>
            <person name="Lin Y.-F."/>
            <person name="Huang M.-D."/>
            <person name="Li C.-Y."/>
            <person name="Huang L."/>
            <person name="Wang Z.-W."/>
            <person name="Zhao X."/>
            <person name="Zhong W.-Y."/>
            <person name="Peng D.-H."/>
            <person name="Ahmad S."/>
            <person name="Lan S."/>
            <person name="Zhang J.-S."/>
            <person name="Tsai W.-C."/>
            <person name="Van De Peer Y."/>
            <person name="Liu Z.-J."/>
        </authorList>
    </citation>
    <scope>NUCLEOTIDE SEQUENCE</scope>
    <source>
        <strain evidence="2">CP</strain>
        <tissue evidence="2">Leaves</tissue>
    </source>
</reference>
<gene>
    <name evidence="2" type="ORF">QJS10_CPA09g00461</name>
</gene>
<dbReference type="Proteomes" id="UP001180020">
    <property type="component" value="Unassembled WGS sequence"/>
</dbReference>
<name>A0AAV9E2T5_ACOCL</name>
<proteinExistence type="predicted"/>
<dbReference type="AlphaFoldDB" id="A0AAV9E2T5"/>
<organism evidence="2 3">
    <name type="scientific">Acorus calamus</name>
    <name type="common">Sweet flag</name>
    <dbReference type="NCBI Taxonomy" id="4465"/>
    <lineage>
        <taxon>Eukaryota</taxon>
        <taxon>Viridiplantae</taxon>
        <taxon>Streptophyta</taxon>
        <taxon>Embryophyta</taxon>
        <taxon>Tracheophyta</taxon>
        <taxon>Spermatophyta</taxon>
        <taxon>Magnoliopsida</taxon>
        <taxon>Liliopsida</taxon>
        <taxon>Acoraceae</taxon>
        <taxon>Acorus</taxon>
    </lineage>
</organism>
<comment type="caution">
    <text evidence="2">The sequence shown here is derived from an EMBL/GenBank/DDBJ whole genome shotgun (WGS) entry which is preliminary data.</text>
</comment>
<evidence type="ECO:0000256" key="1">
    <source>
        <dbReference type="SAM" id="MobiDB-lite"/>
    </source>
</evidence>
<keyword evidence="3" id="KW-1185">Reference proteome</keyword>
<feature type="compositionally biased region" description="Basic residues" evidence="1">
    <location>
        <begin position="16"/>
        <end position="29"/>
    </location>
</feature>
<evidence type="ECO:0000313" key="3">
    <source>
        <dbReference type="Proteomes" id="UP001180020"/>
    </source>
</evidence>
<evidence type="ECO:0000313" key="2">
    <source>
        <dbReference type="EMBL" id="KAK1307926.1"/>
    </source>
</evidence>
<accession>A0AAV9E2T5</accession>
<feature type="compositionally biased region" description="Gly residues" evidence="1">
    <location>
        <begin position="55"/>
        <end position="70"/>
    </location>
</feature>